<sequence length="123" mass="14135">MNSLNTGTEVRAAIKIVKWNPSVFPIGDMFRNMVKTSPYLSTTIFTASFIAVGTIQCIECAKRVGDFYPTRESIFADGIGTLAATFRMLAMLFLVFCQRKRWIEEREEELDHITTEERSQWNK</sequence>
<dbReference type="EMBL" id="CAJNOQ010006676">
    <property type="protein sequence ID" value="CAF1143749.1"/>
    <property type="molecule type" value="Genomic_DNA"/>
</dbReference>
<name>A0A814S8M7_9BILA</name>
<reference evidence="2" key="1">
    <citation type="submission" date="2021-02" db="EMBL/GenBank/DDBJ databases">
        <authorList>
            <person name="Nowell W R."/>
        </authorList>
    </citation>
    <scope>NUCLEOTIDE SEQUENCE</scope>
</reference>
<protein>
    <submittedName>
        <fullName evidence="2">Uncharacterized protein</fullName>
    </submittedName>
</protein>
<dbReference type="EMBL" id="CAJOBC010006676">
    <property type="protein sequence ID" value="CAF3907371.1"/>
    <property type="molecule type" value="Genomic_DNA"/>
</dbReference>
<proteinExistence type="predicted"/>
<keyword evidence="1" id="KW-0472">Membrane</keyword>
<dbReference type="Proteomes" id="UP000681722">
    <property type="component" value="Unassembled WGS sequence"/>
</dbReference>
<dbReference type="Proteomes" id="UP000663829">
    <property type="component" value="Unassembled WGS sequence"/>
</dbReference>
<feature type="transmembrane region" description="Helical" evidence="1">
    <location>
        <begin position="78"/>
        <end position="97"/>
    </location>
</feature>
<evidence type="ECO:0000313" key="4">
    <source>
        <dbReference type="EMBL" id="CAF3907371.1"/>
    </source>
</evidence>
<comment type="caution">
    <text evidence="2">The sequence shown here is derived from an EMBL/GenBank/DDBJ whole genome shotgun (WGS) entry which is preliminary data.</text>
</comment>
<organism evidence="2 6">
    <name type="scientific">Didymodactylos carnosus</name>
    <dbReference type="NCBI Taxonomy" id="1234261"/>
    <lineage>
        <taxon>Eukaryota</taxon>
        <taxon>Metazoa</taxon>
        <taxon>Spiralia</taxon>
        <taxon>Gnathifera</taxon>
        <taxon>Rotifera</taxon>
        <taxon>Eurotatoria</taxon>
        <taxon>Bdelloidea</taxon>
        <taxon>Philodinida</taxon>
        <taxon>Philodinidae</taxon>
        <taxon>Didymodactylos</taxon>
    </lineage>
</organism>
<dbReference type="Proteomes" id="UP000682733">
    <property type="component" value="Unassembled WGS sequence"/>
</dbReference>
<feature type="transmembrane region" description="Helical" evidence="1">
    <location>
        <begin position="39"/>
        <end position="58"/>
    </location>
</feature>
<dbReference type="Proteomes" id="UP000677228">
    <property type="component" value="Unassembled WGS sequence"/>
</dbReference>
<evidence type="ECO:0000256" key="1">
    <source>
        <dbReference type="SAM" id="Phobius"/>
    </source>
</evidence>
<evidence type="ECO:0000313" key="3">
    <source>
        <dbReference type="EMBL" id="CAF1467391.1"/>
    </source>
</evidence>
<accession>A0A814S8M7</accession>
<keyword evidence="6" id="KW-1185">Reference proteome</keyword>
<keyword evidence="1" id="KW-0812">Transmembrane</keyword>
<gene>
    <name evidence="2" type="ORF">GPM918_LOCUS20822</name>
    <name evidence="3" type="ORF">OVA965_LOCUS35512</name>
    <name evidence="4" type="ORF">SRO942_LOCUS20819</name>
    <name evidence="5" type="ORF">TMI583_LOCUS36480</name>
</gene>
<dbReference type="EMBL" id="CAJOBA010052919">
    <property type="protein sequence ID" value="CAF4259791.1"/>
    <property type="molecule type" value="Genomic_DNA"/>
</dbReference>
<dbReference type="OrthoDB" id="9999009at2759"/>
<dbReference type="EMBL" id="CAJNOK010031040">
    <property type="protein sequence ID" value="CAF1467391.1"/>
    <property type="molecule type" value="Genomic_DNA"/>
</dbReference>
<evidence type="ECO:0000313" key="6">
    <source>
        <dbReference type="Proteomes" id="UP000663829"/>
    </source>
</evidence>
<evidence type="ECO:0000313" key="2">
    <source>
        <dbReference type="EMBL" id="CAF1143749.1"/>
    </source>
</evidence>
<keyword evidence="1" id="KW-1133">Transmembrane helix</keyword>
<evidence type="ECO:0000313" key="5">
    <source>
        <dbReference type="EMBL" id="CAF4259791.1"/>
    </source>
</evidence>
<dbReference type="AlphaFoldDB" id="A0A814S8M7"/>